<dbReference type="GO" id="GO:0032259">
    <property type="term" value="P:methylation"/>
    <property type="evidence" value="ECO:0007669"/>
    <property type="project" value="UniProtKB-KW"/>
</dbReference>
<sequence>MNKKLKSIRQVEAHQSLFQCPICHTFMRVHETKSFICQNHHTFDFTRKGYLNLTTRPAKTKYNTDLFESRRELMVEHKLFEPVLQQISEWIQRNFSQKDTLYLLDTGCGEGSHLSCLSGKLQSEFKKDVTGIGIDLSKEGIMVASKNYTENIWAVADLAHSPFQDQSFHILLNILSPSNYAEFKRLLKEDGFVIKVVPQRDYLKELREVFFEDTSKQSYSNEETVELFTRHFQLKDRMEVKYKVDLDSASVHSLIQMTPLTWSIPETHVQSVLEQHSLSSITVDLEILVGVK</sequence>
<dbReference type="GO" id="GO:0046872">
    <property type="term" value="F:metal ion binding"/>
    <property type="evidence" value="ECO:0007669"/>
    <property type="project" value="UniProtKB-KW"/>
</dbReference>
<dbReference type="STRING" id="237682.SAMN05421676_11147"/>
<dbReference type="GO" id="GO:0008757">
    <property type="term" value="F:S-adenosylmethionine-dependent methyltransferase activity"/>
    <property type="evidence" value="ECO:0007669"/>
    <property type="project" value="InterPro"/>
</dbReference>
<keyword evidence="1" id="KW-0479">Metal-binding</keyword>
<proteinExistence type="predicted"/>
<feature type="domain" description="23S rRNA (guanine(745)-N(1))-methyltransferase N-terminal" evidence="4">
    <location>
        <begin position="18"/>
        <end position="53"/>
    </location>
</feature>
<dbReference type="PANTHER" id="PTHR43460">
    <property type="entry name" value="METHYLTRANSFERASE"/>
    <property type="match status" value="1"/>
</dbReference>
<dbReference type="InterPro" id="IPR016718">
    <property type="entry name" value="rRNA_m1G-MeTrfase_A_prd"/>
</dbReference>
<keyword evidence="1" id="KW-0862">Zinc</keyword>
<dbReference type="InterPro" id="IPR029063">
    <property type="entry name" value="SAM-dependent_MTases_sf"/>
</dbReference>
<dbReference type="AlphaFoldDB" id="A0A1I0I8U6"/>
<feature type="binding site" evidence="2">
    <location>
        <begin position="110"/>
        <end position="111"/>
    </location>
    <ligand>
        <name>S-adenosyl-L-methionine</name>
        <dbReference type="ChEBI" id="CHEBI:59789"/>
    </ligand>
</feature>
<evidence type="ECO:0000256" key="2">
    <source>
        <dbReference type="PIRSR" id="PIRSR018249-2"/>
    </source>
</evidence>
<evidence type="ECO:0000259" key="4">
    <source>
        <dbReference type="Pfam" id="PF21302"/>
    </source>
</evidence>
<dbReference type="PANTHER" id="PTHR43460:SF1">
    <property type="entry name" value="METHYLTRANSFERASE TYPE 11 DOMAIN-CONTAINING PROTEIN"/>
    <property type="match status" value="1"/>
</dbReference>
<dbReference type="InterPro" id="IPR052939">
    <property type="entry name" value="23S_rRNA_MeTrnsfrase_RlmA"/>
</dbReference>
<dbReference type="Pfam" id="PF21302">
    <property type="entry name" value="Zn_ribbon_RlmA"/>
    <property type="match status" value="1"/>
</dbReference>
<organism evidence="5 6">
    <name type="scientific">Salinibacillus kushneri</name>
    <dbReference type="NCBI Taxonomy" id="237682"/>
    <lineage>
        <taxon>Bacteria</taxon>
        <taxon>Bacillati</taxon>
        <taxon>Bacillota</taxon>
        <taxon>Bacilli</taxon>
        <taxon>Bacillales</taxon>
        <taxon>Bacillaceae</taxon>
        <taxon>Salinibacillus</taxon>
    </lineage>
</organism>
<feature type="binding site" evidence="2">
    <location>
        <position position="80"/>
    </location>
    <ligand>
        <name>S-adenosyl-L-methionine</name>
        <dbReference type="ChEBI" id="CHEBI:59789"/>
    </ligand>
</feature>
<keyword evidence="5" id="KW-0489">Methyltransferase</keyword>
<dbReference type="EMBL" id="FOHJ01000011">
    <property type="protein sequence ID" value="SET92990.1"/>
    <property type="molecule type" value="Genomic_DNA"/>
</dbReference>
<evidence type="ECO:0000313" key="6">
    <source>
        <dbReference type="Proteomes" id="UP000199095"/>
    </source>
</evidence>
<gene>
    <name evidence="5" type="ORF">SAMN05421676_11147</name>
</gene>
<name>A0A1I0I8U6_9BACI</name>
<protein>
    <submittedName>
        <fullName evidence="5">23S rRNA (Guanine745-N1)-methyltransferase</fullName>
    </submittedName>
</protein>
<accession>A0A1I0I8U6</accession>
<feature type="domain" description="Methyltransferase type 11" evidence="3">
    <location>
        <begin position="104"/>
        <end position="191"/>
    </location>
</feature>
<dbReference type="Pfam" id="PF08241">
    <property type="entry name" value="Methyltransf_11"/>
    <property type="match status" value="1"/>
</dbReference>
<dbReference type="SUPFAM" id="SSF53335">
    <property type="entry name" value="S-adenosyl-L-methionine-dependent methyltransferases"/>
    <property type="match status" value="1"/>
</dbReference>
<evidence type="ECO:0000313" key="5">
    <source>
        <dbReference type="EMBL" id="SET92990.1"/>
    </source>
</evidence>
<dbReference type="Gene3D" id="3.40.50.150">
    <property type="entry name" value="Vaccinia Virus protein VP39"/>
    <property type="match status" value="1"/>
</dbReference>
<feature type="binding site" evidence="1">
    <location>
        <position position="23"/>
    </location>
    <ligand>
        <name>Zn(2+)</name>
        <dbReference type="ChEBI" id="CHEBI:29105"/>
    </ligand>
</feature>
<evidence type="ECO:0000259" key="3">
    <source>
        <dbReference type="Pfam" id="PF08241"/>
    </source>
</evidence>
<dbReference type="Proteomes" id="UP000199095">
    <property type="component" value="Unassembled WGS sequence"/>
</dbReference>
<feature type="binding site" evidence="2">
    <location>
        <position position="202"/>
    </location>
    <ligand>
        <name>S-adenosyl-L-methionine</name>
        <dbReference type="ChEBI" id="CHEBI:59789"/>
    </ligand>
</feature>
<feature type="binding site" evidence="1">
    <location>
        <position position="37"/>
    </location>
    <ligand>
        <name>Zn(2+)</name>
        <dbReference type="ChEBI" id="CHEBI:29105"/>
    </ligand>
</feature>
<feature type="binding site" evidence="1">
    <location>
        <position position="20"/>
    </location>
    <ligand>
        <name>Zn(2+)</name>
        <dbReference type="ChEBI" id="CHEBI:29105"/>
    </ligand>
</feature>
<dbReference type="RefSeq" id="WP_093136870.1">
    <property type="nucleotide sequence ID" value="NZ_FOHJ01000011.1"/>
</dbReference>
<dbReference type="InterPro" id="IPR048647">
    <property type="entry name" value="RlmA_N"/>
</dbReference>
<reference evidence="6" key="1">
    <citation type="submission" date="2016-10" db="EMBL/GenBank/DDBJ databases">
        <authorList>
            <person name="Varghese N."/>
            <person name="Submissions S."/>
        </authorList>
    </citation>
    <scope>NUCLEOTIDE SEQUENCE [LARGE SCALE GENOMIC DNA]</scope>
    <source>
        <strain evidence="6">CGMCC 1.3566</strain>
    </source>
</reference>
<keyword evidence="2" id="KW-0949">S-adenosyl-L-methionine</keyword>
<dbReference type="OrthoDB" id="5522265at2"/>
<dbReference type="InterPro" id="IPR013216">
    <property type="entry name" value="Methyltransf_11"/>
</dbReference>
<feature type="binding site" evidence="1">
    <location>
        <position position="41"/>
    </location>
    <ligand>
        <name>Zn(2+)</name>
        <dbReference type="ChEBI" id="CHEBI:29105"/>
    </ligand>
</feature>
<keyword evidence="5" id="KW-0808">Transferase</keyword>
<dbReference type="PIRSF" id="PIRSF018249">
    <property type="entry name" value="MyrA_prd"/>
    <property type="match status" value="1"/>
</dbReference>
<evidence type="ECO:0000256" key="1">
    <source>
        <dbReference type="PIRSR" id="PIRSR018249-1"/>
    </source>
</evidence>
<keyword evidence="6" id="KW-1185">Reference proteome</keyword>